<name>M3AXN5_PSEFD</name>
<keyword evidence="2" id="KW-1185">Reference proteome</keyword>
<dbReference type="Proteomes" id="UP000016932">
    <property type="component" value="Unassembled WGS sequence"/>
</dbReference>
<dbReference type="VEuPathDB" id="FungiDB:MYCFIDRAFT_175757"/>
<accession>M3AXN5</accession>
<gene>
    <name evidence="1" type="ORF">MYCFIDRAFT_175757</name>
</gene>
<dbReference type="RefSeq" id="XP_007927630.1">
    <property type="nucleotide sequence ID" value="XM_007929439.1"/>
</dbReference>
<dbReference type="KEGG" id="pfj:MYCFIDRAFT_175757"/>
<evidence type="ECO:0000313" key="1">
    <source>
        <dbReference type="EMBL" id="EME82222.1"/>
    </source>
</evidence>
<dbReference type="EMBL" id="KB446559">
    <property type="protein sequence ID" value="EME82222.1"/>
    <property type="molecule type" value="Genomic_DNA"/>
</dbReference>
<reference evidence="1 2" key="1">
    <citation type="journal article" date="2012" name="PLoS Pathog.">
        <title>Diverse lifestyles and strategies of plant pathogenesis encoded in the genomes of eighteen Dothideomycetes fungi.</title>
        <authorList>
            <person name="Ohm R.A."/>
            <person name="Feau N."/>
            <person name="Henrissat B."/>
            <person name="Schoch C.L."/>
            <person name="Horwitz B.A."/>
            <person name="Barry K.W."/>
            <person name="Condon B.J."/>
            <person name="Copeland A.C."/>
            <person name="Dhillon B."/>
            <person name="Glaser F."/>
            <person name="Hesse C.N."/>
            <person name="Kosti I."/>
            <person name="LaButti K."/>
            <person name="Lindquist E.A."/>
            <person name="Lucas S."/>
            <person name="Salamov A.A."/>
            <person name="Bradshaw R.E."/>
            <person name="Ciuffetti L."/>
            <person name="Hamelin R.C."/>
            <person name="Kema G.H.J."/>
            <person name="Lawrence C."/>
            <person name="Scott J.A."/>
            <person name="Spatafora J.W."/>
            <person name="Turgeon B.G."/>
            <person name="de Wit P.J.G.M."/>
            <person name="Zhong S."/>
            <person name="Goodwin S.B."/>
            <person name="Grigoriev I.V."/>
        </authorList>
    </citation>
    <scope>NUCLEOTIDE SEQUENCE [LARGE SCALE GENOMIC DNA]</scope>
    <source>
        <strain evidence="1 2">CIRAD86</strain>
    </source>
</reference>
<dbReference type="HOGENOM" id="CLU_1627808_0_0_1"/>
<dbReference type="AlphaFoldDB" id="M3AXN5"/>
<proteinExistence type="predicted"/>
<dbReference type="GeneID" id="19333433"/>
<protein>
    <submittedName>
        <fullName evidence="1">Uncharacterized protein</fullName>
    </submittedName>
</protein>
<organism evidence="1 2">
    <name type="scientific">Pseudocercospora fijiensis (strain CIRAD86)</name>
    <name type="common">Black leaf streak disease fungus</name>
    <name type="synonym">Mycosphaerella fijiensis</name>
    <dbReference type="NCBI Taxonomy" id="383855"/>
    <lineage>
        <taxon>Eukaryota</taxon>
        <taxon>Fungi</taxon>
        <taxon>Dikarya</taxon>
        <taxon>Ascomycota</taxon>
        <taxon>Pezizomycotina</taxon>
        <taxon>Dothideomycetes</taxon>
        <taxon>Dothideomycetidae</taxon>
        <taxon>Mycosphaerellales</taxon>
        <taxon>Mycosphaerellaceae</taxon>
        <taxon>Pseudocercospora</taxon>
    </lineage>
</organism>
<evidence type="ECO:0000313" key="2">
    <source>
        <dbReference type="Proteomes" id="UP000016932"/>
    </source>
</evidence>
<sequence length="163" mass="17956">MAKRWILAGVAAIKKPPLSLPRPAALKVDKGGEVMDCYMDFLSSGQLSGASFNLLIFHQGVCLIADVSTGACFVQLFEVLPWWCRREAEVASRGMMYSSEANTELLPNPQKAERAYGHVRRPTQGCAIPVQAVMRFRADSLDCSRLLASHSFGFLRDCLHHSG</sequence>